<comment type="caution">
    <text evidence="3">The sequence shown here is derived from an EMBL/GenBank/DDBJ whole genome shotgun (WGS) entry which is preliminary data.</text>
</comment>
<keyword evidence="4" id="KW-1185">Reference proteome</keyword>
<dbReference type="InterPro" id="IPR046341">
    <property type="entry name" value="SET_dom_sf"/>
</dbReference>
<name>A0AAN6PE68_9PEZI</name>
<dbReference type="AlphaFoldDB" id="A0AAN6PE68"/>
<dbReference type="PROSITE" id="PS50280">
    <property type="entry name" value="SET"/>
    <property type="match status" value="1"/>
</dbReference>
<dbReference type="Proteomes" id="UP001303115">
    <property type="component" value="Unassembled WGS sequence"/>
</dbReference>
<dbReference type="SUPFAM" id="SSF82199">
    <property type="entry name" value="SET domain"/>
    <property type="match status" value="1"/>
</dbReference>
<feature type="compositionally biased region" description="Polar residues" evidence="1">
    <location>
        <begin position="27"/>
        <end position="44"/>
    </location>
</feature>
<dbReference type="CDD" id="cd20071">
    <property type="entry name" value="SET_SMYD"/>
    <property type="match status" value="1"/>
</dbReference>
<dbReference type="InterPro" id="IPR053185">
    <property type="entry name" value="SET_domain_protein"/>
</dbReference>
<accession>A0AAN6PE68</accession>
<reference evidence="4" key="1">
    <citation type="journal article" date="2023" name="Mol. Phylogenet. Evol.">
        <title>Genome-scale phylogeny and comparative genomics of the fungal order Sordariales.</title>
        <authorList>
            <person name="Hensen N."/>
            <person name="Bonometti L."/>
            <person name="Westerberg I."/>
            <person name="Brannstrom I.O."/>
            <person name="Guillou S."/>
            <person name="Cros-Aarteil S."/>
            <person name="Calhoun S."/>
            <person name="Haridas S."/>
            <person name="Kuo A."/>
            <person name="Mondo S."/>
            <person name="Pangilinan J."/>
            <person name="Riley R."/>
            <person name="LaButti K."/>
            <person name="Andreopoulos B."/>
            <person name="Lipzen A."/>
            <person name="Chen C."/>
            <person name="Yan M."/>
            <person name="Daum C."/>
            <person name="Ng V."/>
            <person name="Clum A."/>
            <person name="Steindorff A."/>
            <person name="Ohm R.A."/>
            <person name="Martin F."/>
            <person name="Silar P."/>
            <person name="Natvig D.O."/>
            <person name="Lalanne C."/>
            <person name="Gautier V."/>
            <person name="Ament-Velasquez S.L."/>
            <person name="Kruys A."/>
            <person name="Hutchinson M.I."/>
            <person name="Powell A.J."/>
            <person name="Barry K."/>
            <person name="Miller A.N."/>
            <person name="Grigoriev I.V."/>
            <person name="Debuchy R."/>
            <person name="Gladieux P."/>
            <person name="Hiltunen Thoren M."/>
            <person name="Johannesson H."/>
        </authorList>
    </citation>
    <scope>NUCLEOTIDE SEQUENCE [LARGE SCALE GENOMIC DNA]</scope>
    <source>
        <strain evidence="4">CBS 284.82</strain>
    </source>
</reference>
<gene>
    <name evidence="3" type="ORF">C8A01DRAFT_47170</name>
</gene>
<evidence type="ECO:0000256" key="1">
    <source>
        <dbReference type="SAM" id="MobiDB-lite"/>
    </source>
</evidence>
<feature type="region of interest" description="Disordered" evidence="1">
    <location>
        <begin position="15"/>
        <end position="49"/>
    </location>
</feature>
<evidence type="ECO:0000313" key="4">
    <source>
        <dbReference type="Proteomes" id="UP001303115"/>
    </source>
</evidence>
<feature type="region of interest" description="Disordered" evidence="1">
    <location>
        <begin position="108"/>
        <end position="143"/>
    </location>
</feature>
<feature type="domain" description="SET" evidence="2">
    <location>
        <begin position="147"/>
        <end position="282"/>
    </location>
</feature>
<evidence type="ECO:0000313" key="3">
    <source>
        <dbReference type="EMBL" id="KAK4039317.1"/>
    </source>
</evidence>
<proteinExistence type="predicted"/>
<dbReference type="Gene3D" id="2.170.270.10">
    <property type="entry name" value="SET domain"/>
    <property type="match status" value="1"/>
</dbReference>
<dbReference type="InterPro" id="IPR001214">
    <property type="entry name" value="SET_dom"/>
</dbReference>
<dbReference type="PANTHER" id="PTHR47332">
    <property type="entry name" value="SET DOMAIN-CONTAINING PROTEIN 5"/>
    <property type="match status" value="1"/>
</dbReference>
<dbReference type="PANTHER" id="PTHR47332:SF4">
    <property type="entry name" value="SET DOMAIN-CONTAINING PROTEIN 5"/>
    <property type="match status" value="1"/>
</dbReference>
<evidence type="ECO:0000259" key="2">
    <source>
        <dbReference type="PROSITE" id="PS50280"/>
    </source>
</evidence>
<sequence>MSPSENTKTELTIAVTSFDDGHPALNKISSAGSGNQRDNASPMSSPIKDEAVENTKTNEHQSNAVSKLPTETTSLAKHLAQLQVKNVDDGQSVLSSILERRCLRCCQSRSRRSRTSTTSPEEQPEGSTAPPPSPANNSGRTNADFGEFFKIQRSKFGGLGAFAVRELKRNQTILVERPLLRTTHFRLMPDYHKLSDAAKKAYLGLHGGEDGDRFSRVERIKLLNSFAVPRGIAIFEIASRFNHACPSARNVQYVFDDKRGVLSLTICQDVVPAGAELFISYGGSPVELYSTWGFRCACGGCTPLTDDDIRRLKNREFGIGDSYEEYDTSNW</sequence>
<protein>
    <recommendedName>
        <fullName evidence="2">SET domain-containing protein</fullName>
    </recommendedName>
</protein>
<organism evidence="3 4">
    <name type="scientific">Parachaetomium inaequale</name>
    <dbReference type="NCBI Taxonomy" id="2588326"/>
    <lineage>
        <taxon>Eukaryota</taxon>
        <taxon>Fungi</taxon>
        <taxon>Dikarya</taxon>
        <taxon>Ascomycota</taxon>
        <taxon>Pezizomycotina</taxon>
        <taxon>Sordariomycetes</taxon>
        <taxon>Sordariomycetidae</taxon>
        <taxon>Sordariales</taxon>
        <taxon>Chaetomiaceae</taxon>
        <taxon>Parachaetomium</taxon>
    </lineage>
</organism>
<dbReference type="EMBL" id="MU854403">
    <property type="protein sequence ID" value="KAK4039317.1"/>
    <property type="molecule type" value="Genomic_DNA"/>
</dbReference>